<feature type="transmembrane region" description="Helical" evidence="1">
    <location>
        <begin position="7"/>
        <end position="29"/>
    </location>
</feature>
<keyword evidence="1" id="KW-0472">Membrane</keyword>
<keyword evidence="1" id="KW-0812">Transmembrane</keyword>
<dbReference type="RefSeq" id="WP_130291601.1">
    <property type="nucleotide sequence ID" value="NZ_SHKL01000001.1"/>
</dbReference>
<organism evidence="2 3">
    <name type="scientific">Pseudonocardia sediminis</name>
    <dbReference type="NCBI Taxonomy" id="1397368"/>
    <lineage>
        <taxon>Bacteria</taxon>
        <taxon>Bacillati</taxon>
        <taxon>Actinomycetota</taxon>
        <taxon>Actinomycetes</taxon>
        <taxon>Pseudonocardiales</taxon>
        <taxon>Pseudonocardiaceae</taxon>
        <taxon>Pseudonocardia</taxon>
    </lineage>
</organism>
<evidence type="ECO:0000313" key="2">
    <source>
        <dbReference type="EMBL" id="RZT87449.1"/>
    </source>
</evidence>
<feature type="transmembrane region" description="Helical" evidence="1">
    <location>
        <begin position="35"/>
        <end position="55"/>
    </location>
</feature>
<name>A0A4Q7V4C1_PSEST</name>
<accession>A0A4Q7V4C1</accession>
<evidence type="ECO:0000313" key="3">
    <source>
        <dbReference type="Proteomes" id="UP000291591"/>
    </source>
</evidence>
<sequence>MTVRAYTIAIGLFGVLSAVALAILAVALIMAPSALVAVFGLGPFLFLAGMTALAWRCRSDLLAEQEARDLEAANEREDHISRQ</sequence>
<dbReference type="Proteomes" id="UP000291591">
    <property type="component" value="Unassembled WGS sequence"/>
</dbReference>
<protein>
    <submittedName>
        <fullName evidence="2">Uncharacterized protein</fullName>
    </submittedName>
</protein>
<reference evidence="2 3" key="1">
    <citation type="submission" date="2019-02" db="EMBL/GenBank/DDBJ databases">
        <title>Sequencing the genomes of 1000 actinobacteria strains.</title>
        <authorList>
            <person name="Klenk H.-P."/>
        </authorList>
    </citation>
    <scope>NUCLEOTIDE SEQUENCE [LARGE SCALE GENOMIC DNA]</scope>
    <source>
        <strain evidence="2 3">DSM 45779</strain>
    </source>
</reference>
<evidence type="ECO:0000256" key="1">
    <source>
        <dbReference type="SAM" id="Phobius"/>
    </source>
</evidence>
<dbReference type="AlphaFoldDB" id="A0A4Q7V4C1"/>
<dbReference type="EMBL" id="SHKL01000001">
    <property type="protein sequence ID" value="RZT87449.1"/>
    <property type="molecule type" value="Genomic_DNA"/>
</dbReference>
<proteinExistence type="predicted"/>
<comment type="caution">
    <text evidence="2">The sequence shown here is derived from an EMBL/GenBank/DDBJ whole genome shotgun (WGS) entry which is preliminary data.</text>
</comment>
<gene>
    <name evidence="2" type="ORF">EV383_4373</name>
</gene>
<keyword evidence="1" id="KW-1133">Transmembrane helix</keyword>
<keyword evidence="3" id="KW-1185">Reference proteome</keyword>